<evidence type="ECO:0000313" key="3">
    <source>
        <dbReference type="Proteomes" id="UP001551675"/>
    </source>
</evidence>
<feature type="region of interest" description="Disordered" evidence="1">
    <location>
        <begin position="257"/>
        <end position="300"/>
    </location>
</feature>
<sequence length="1629" mass="176449">MSRLTTDPREGITRLDDKSPIMLMPVRLETRFAKDSTLLVRIYPDGCNISTFDEALTASEVDNVRRYWTEVREAGTEAQLRAAWRRLVAAHGSGRSTWLQAVHRPVNPAGPPVFPDVETKQDAWSRAPRVLLMPQRFVVIGFRAGENPLVELGAEVDQDLFAGPDPAATGDDQLRHDERGDLVMPERLRWLSDFDRAVEVGMGLRIPLTPEQAQGGFDRLLVLGVRIGSDAEEGASKLRDLLFQHAYSRTGVAIVARGTPTNNSEDADSGYGRRDDPDASFDDLREPAYEVTTDDEKKRDGQRLAEYLGLPADSFVHTHGAAGTDHFTARAMNTLLWPATFGYWMRSMMGEVFSDGAADDTRQFFERHVVGGGVVPTMRIGAQPYGILPATAFSRLEWPDRDADVSKLAIPLYRVLDTIRQDWTPLVERVARIGGPTDDPHQTLLDVLALHPGSVEWSQRYAESLTTLLNRLHLRGLGGAIQQVQLAQQRTAGRQLLARLGYSGTAVPPILNQVFSGRQNLLTGGVVEALPPSETAPLRPSTVDGRNYLAWLASAAQGGLDRLYNQQDFVDDRPPASLLYLMARHALQLGYHEVAVRLYRASGLYTQAQARAARIDNPILHISSGNPLSESRYQLLYATAAPITGSPTRRVCDHITQTIGSPGNRELAAQLDALERLQNAPTAQLERAFADHVDTCSYRLDAWLLGLVDLQLTRMREQLPTGLHLGAYGLVEDLRPGRSERADFVPEDPDVAKDFSDGPLTLDPANQGFVHTPSLNHAVAAAVLRNGYLSGVAPGEGPAVDLSSARVRAALALINGVRAGQSLSDLLGYQFERGLHDRYGMAEVDGFILPLRKAFPLRADRMASTRTDDGVPIEAIEAGNVLDGLALVERLRTAGSYPFGAAGLPPASPAQAAAINAEAHRLLDTHDAVADLALAEGVYQAVMGNYDRVASTYDAYAKGTSPAEPDIVRTPSSGVTLTHRVALHLPPTAVPGPDATPRARIEPAVDAWLTGVLPPLDEVGCRVSFRSASSGTDVMREITLAPLGLRPVDLVRIGRTDALSELDDRVRRCVRATFDPRPDQPITIDYHEAAPGQVSVFELLPLLRAAHRLISLSRPLTADDLAPAADTRHADEPSPFIDRQRVGTVDSALRAVRSELATAANALAVPDPASGLASDVDERVDSAVEALARADLFGLAQAGWGFAYESLGAAYADLLAACADTAQRCGDRLDRFAEEFARYEAVPPEGSDEARFLFLSRAEAAISTAPLLPRPSTPAAYAAALQAGPVADMVAARDRYQAVAVSTRTTASGLRADIMAIPAAQPVDLAPPDLGSAEDRLIHLLADTRSVLLTVLAEADRRLAAAAAAFQEHDGTTSPAERVTALQEAAKALLGDDCRLIPEFTMDGERADRFSAALTESRSGAPFAHLDVDFPVDTWLHSTARVRERLHDWEQLQVLSGAFGRQEPELDALQLPPVTGEGWLGLDIRPDQVVDSDRLLYTAHLATGVVPGTPQRGLLLDEWTETIPSSTAESGIAFHSDRPNTEAAQAMLLVTPTLTRGSWQWDDLVDAVCDTMDLAKLRALEPRHIGELPYAPFLPATLMASQVRQLTIAADLALNNVFANVPSPMKAKP</sequence>
<comment type="caution">
    <text evidence="2">The sequence shown here is derived from an EMBL/GenBank/DDBJ whole genome shotgun (WGS) entry which is preliminary data.</text>
</comment>
<evidence type="ECO:0008006" key="4">
    <source>
        <dbReference type="Google" id="ProtNLM"/>
    </source>
</evidence>
<dbReference type="Proteomes" id="UP001551675">
    <property type="component" value="Unassembled WGS sequence"/>
</dbReference>
<protein>
    <recommendedName>
        <fullName evidence="4">CHAT domain-containing protein</fullName>
    </recommendedName>
</protein>
<accession>A0ABV3GLB8</accession>
<evidence type="ECO:0000313" key="2">
    <source>
        <dbReference type="EMBL" id="MEV0972437.1"/>
    </source>
</evidence>
<feature type="compositionally biased region" description="Basic and acidic residues" evidence="1">
    <location>
        <begin position="271"/>
        <end position="300"/>
    </location>
</feature>
<name>A0ABV3GLB8_MICGL</name>
<reference evidence="2 3" key="1">
    <citation type="submission" date="2024-06" db="EMBL/GenBank/DDBJ databases">
        <title>The Natural Products Discovery Center: Release of the First 8490 Sequenced Strains for Exploring Actinobacteria Biosynthetic Diversity.</title>
        <authorList>
            <person name="Kalkreuter E."/>
            <person name="Kautsar S.A."/>
            <person name="Yang D."/>
            <person name="Bader C.D."/>
            <person name="Teijaro C.N."/>
            <person name="Fluegel L."/>
            <person name="Davis C.M."/>
            <person name="Simpson J.R."/>
            <person name="Lauterbach L."/>
            <person name="Steele A.D."/>
            <person name="Gui C."/>
            <person name="Meng S."/>
            <person name="Li G."/>
            <person name="Viehrig K."/>
            <person name="Ye F."/>
            <person name="Su P."/>
            <person name="Kiefer A.F."/>
            <person name="Nichols A."/>
            <person name="Cepeda A.J."/>
            <person name="Yan W."/>
            <person name="Fan B."/>
            <person name="Jiang Y."/>
            <person name="Adhikari A."/>
            <person name="Zheng C.-J."/>
            <person name="Schuster L."/>
            <person name="Cowan T.M."/>
            <person name="Smanski M.J."/>
            <person name="Chevrette M.G."/>
            <person name="De Carvalho L.P.S."/>
            <person name="Shen B."/>
        </authorList>
    </citation>
    <scope>NUCLEOTIDE SEQUENCE [LARGE SCALE GENOMIC DNA]</scope>
    <source>
        <strain evidence="2 3">NPDC050100</strain>
    </source>
</reference>
<dbReference type="RefSeq" id="WP_358137555.1">
    <property type="nucleotide sequence ID" value="NZ_JBFALK010000016.1"/>
</dbReference>
<keyword evidence="3" id="KW-1185">Reference proteome</keyword>
<evidence type="ECO:0000256" key="1">
    <source>
        <dbReference type="SAM" id="MobiDB-lite"/>
    </source>
</evidence>
<dbReference type="EMBL" id="JBFALK010000016">
    <property type="protein sequence ID" value="MEV0972437.1"/>
    <property type="molecule type" value="Genomic_DNA"/>
</dbReference>
<organism evidence="2 3">
    <name type="scientific">Microtetraspora glauca</name>
    <dbReference type="NCBI Taxonomy" id="1996"/>
    <lineage>
        <taxon>Bacteria</taxon>
        <taxon>Bacillati</taxon>
        <taxon>Actinomycetota</taxon>
        <taxon>Actinomycetes</taxon>
        <taxon>Streptosporangiales</taxon>
        <taxon>Streptosporangiaceae</taxon>
        <taxon>Microtetraspora</taxon>
    </lineage>
</organism>
<gene>
    <name evidence="2" type="ORF">AB0I59_27865</name>
</gene>
<proteinExistence type="predicted"/>